<evidence type="ECO:0000313" key="2">
    <source>
        <dbReference type="EMBL" id="GFY00155.1"/>
    </source>
</evidence>
<evidence type="ECO:0000259" key="1">
    <source>
        <dbReference type="Pfam" id="PF01498"/>
    </source>
</evidence>
<gene>
    <name evidence="2" type="primary">NCL1_17827</name>
    <name evidence="2" type="ORF">TNCV_2835121</name>
</gene>
<keyword evidence="3" id="KW-1185">Reference proteome</keyword>
<dbReference type="Proteomes" id="UP000887159">
    <property type="component" value="Unassembled WGS sequence"/>
</dbReference>
<dbReference type="GO" id="GO:0003677">
    <property type="term" value="F:DNA binding"/>
    <property type="evidence" value="ECO:0007669"/>
    <property type="project" value="InterPro"/>
</dbReference>
<reference evidence="2" key="1">
    <citation type="submission" date="2020-08" db="EMBL/GenBank/DDBJ databases">
        <title>Multicomponent nature underlies the extraordinary mechanical properties of spider dragline silk.</title>
        <authorList>
            <person name="Kono N."/>
            <person name="Nakamura H."/>
            <person name="Mori M."/>
            <person name="Yoshida Y."/>
            <person name="Ohtoshi R."/>
            <person name="Malay A.D."/>
            <person name="Moran D.A.P."/>
            <person name="Tomita M."/>
            <person name="Numata K."/>
            <person name="Arakawa K."/>
        </authorList>
    </citation>
    <scope>NUCLEOTIDE SEQUENCE</scope>
</reference>
<proteinExistence type="predicted"/>
<evidence type="ECO:0000313" key="3">
    <source>
        <dbReference type="Proteomes" id="UP000887159"/>
    </source>
</evidence>
<dbReference type="GO" id="GO:0006313">
    <property type="term" value="P:DNA transposition"/>
    <property type="evidence" value="ECO:0007669"/>
    <property type="project" value="InterPro"/>
</dbReference>
<dbReference type="Pfam" id="PF01498">
    <property type="entry name" value="HTH_Tnp_Tc3_2"/>
    <property type="match status" value="1"/>
</dbReference>
<name>A0A8X6VBK7_TRICX</name>
<dbReference type="InterPro" id="IPR036397">
    <property type="entry name" value="RNaseH_sf"/>
</dbReference>
<dbReference type="AlphaFoldDB" id="A0A8X6VBK7"/>
<dbReference type="EMBL" id="BMAU01021217">
    <property type="protein sequence ID" value="GFY00155.1"/>
    <property type="molecule type" value="Genomic_DNA"/>
</dbReference>
<dbReference type="InterPro" id="IPR002492">
    <property type="entry name" value="Transposase_Tc1-like"/>
</dbReference>
<protein>
    <submittedName>
        <fullName evidence="2">Transposable element Tcb1 transposase</fullName>
    </submittedName>
</protein>
<dbReference type="Gene3D" id="3.30.420.10">
    <property type="entry name" value="Ribonuclease H-like superfamily/Ribonuclease H"/>
    <property type="match status" value="1"/>
</dbReference>
<organism evidence="2 3">
    <name type="scientific">Trichonephila clavipes</name>
    <name type="common">Golden silk orbweaver</name>
    <name type="synonym">Nephila clavipes</name>
    <dbReference type="NCBI Taxonomy" id="2585209"/>
    <lineage>
        <taxon>Eukaryota</taxon>
        <taxon>Metazoa</taxon>
        <taxon>Ecdysozoa</taxon>
        <taxon>Arthropoda</taxon>
        <taxon>Chelicerata</taxon>
        <taxon>Arachnida</taxon>
        <taxon>Araneae</taxon>
        <taxon>Araneomorphae</taxon>
        <taxon>Entelegynae</taxon>
        <taxon>Araneoidea</taxon>
        <taxon>Nephilidae</taxon>
        <taxon>Trichonephila</taxon>
    </lineage>
</organism>
<accession>A0A8X6VBK7</accession>
<comment type="caution">
    <text evidence="2">The sequence shown here is derived from an EMBL/GenBank/DDBJ whole genome shotgun (WGS) entry which is preliminary data.</text>
</comment>
<dbReference type="GO" id="GO:0015074">
    <property type="term" value="P:DNA integration"/>
    <property type="evidence" value="ECO:0007669"/>
    <property type="project" value="InterPro"/>
</dbReference>
<sequence length="115" mass="13165">MMEAGWSARQVARQLDHSECVVAPSVGTHVSSGTIRRCLDKGHLGSRRPLCALPLTPVHRHLRLEWCCARENWTSAEWNHVVFSDEYRFNLSSDGNCVHVWRLRSERLNPAFALQ</sequence>
<feature type="domain" description="Transposase Tc1-like" evidence="1">
    <location>
        <begin position="25"/>
        <end position="70"/>
    </location>
</feature>